<accession>A0AAU9JEC4</accession>
<evidence type="ECO:0000313" key="2">
    <source>
        <dbReference type="EMBL" id="CAG9324006.1"/>
    </source>
</evidence>
<feature type="compositionally biased region" description="Polar residues" evidence="1">
    <location>
        <begin position="393"/>
        <end position="403"/>
    </location>
</feature>
<organism evidence="2 3">
    <name type="scientific">Blepharisma stoltei</name>
    <dbReference type="NCBI Taxonomy" id="1481888"/>
    <lineage>
        <taxon>Eukaryota</taxon>
        <taxon>Sar</taxon>
        <taxon>Alveolata</taxon>
        <taxon>Ciliophora</taxon>
        <taxon>Postciliodesmatophora</taxon>
        <taxon>Heterotrichea</taxon>
        <taxon>Heterotrichida</taxon>
        <taxon>Blepharismidae</taxon>
        <taxon>Blepharisma</taxon>
    </lineage>
</organism>
<evidence type="ECO:0000313" key="3">
    <source>
        <dbReference type="Proteomes" id="UP001162131"/>
    </source>
</evidence>
<protein>
    <submittedName>
        <fullName evidence="2">Uncharacterized protein</fullName>
    </submittedName>
</protein>
<comment type="caution">
    <text evidence="2">The sequence shown here is derived from an EMBL/GenBank/DDBJ whole genome shotgun (WGS) entry which is preliminary data.</text>
</comment>
<dbReference type="EMBL" id="CAJZBQ010000035">
    <property type="protein sequence ID" value="CAG9324006.1"/>
    <property type="molecule type" value="Genomic_DNA"/>
</dbReference>
<keyword evidence="3" id="KW-1185">Reference proteome</keyword>
<gene>
    <name evidence="2" type="ORF">BSTOLATCC_MIC35028</name>
</gene>
<reference evidence="2" key="1">
    <citation type="submission" date="2021-09" db="EMBL/GenBank/DDBJ databases">
        <authorList>
            <consortium name="AG Swart"/>
            <person name="Singh M."/>
            <person name="Singh A."/>
            <person name="Seah K."/>
            <person name="Emmerich C."/>
        </authorList>
    </citation>
    <scope>NUCLEOTIDE SEQUENCE</scope>
    <source>
        <strain evidence="2">ATCC30299</strain>
    </source>
</reference>
<evidence type="ECO:0000256" key="1">
    <source>
        <dbReference type="SAM" id="MobiDB-lite"/>
    </source>
</evidence>
<feature type="region of interest" description="Disordered" evidence="1">
    <location>
        <begin position="233"/>
        <end position="252"/>
    </location>
</feature>
<feature type="region of interest" description="Disordered" evidence="1">
    <location>
        <begin position="386"/>
        <end position="414"/>
    </location>
</feature>
<feature type="compositionally biased region" description="Acidic residues" evidence="1">
    <location>
        <begin position="233"/>
        <end position="247"/>
    </location>
</feature>
<dbReference type="Proteomes" id="UP001162131">
    <property type="component" value="Unassembled WGS sequence"/>
</dbReference>
<proteinExistence type="predicted"/>
<sequence>MEVKSYKWFLTQLVNRKSHLKILEAGICRGDKLSDWFCTDLNGVVIKKPTRIINRTKYLLTHFLNTRVPILEQYTPDRVICYLYHTDGKRIVLAKEIVELADNQLHGLQVRSIHMALPTTKSTDKIYKIKAWNEQGELHTELLSGKFTKEFGETVRDVIVSEKAMWLTMYITETVYHTCNQFIESLKYDMIVDQTSQLHLLNITELTFHKEIAPSANNDFWLRKKTFLRSMPEEETSEDLTDEDEHEQEQSPKKMPLIAYVLKDFTKKTRVDQNRFKISLEREQKQNSPTFLNMIANTIDKERQKAFNAERIAKSRIGAHKQQSFIKRRAFHLNSFKTSSRPSPEYQTISNFKDLLFYLEKTRPRNWIKDKPKDLEFIPCLDKGGITTERHSTNASEFSSPSSAARHRKTQSTNTLLKPGDALKLWLTKEESRLKAKHSKASSPIPI</sequence>
<dbReference type="AlphaFoldDB" id="A0AAU9JEC4"/>
<name>A0AAU9JEC4_9CILI</name>